<dbReference type="AlphaFoldDB" id="A0A419W3Q8"/>
<accession>A0A419W3Q8</accession>
<evidence type="ECO:0000313" key="2">
    <source>
        <dbReference type="EMBL" id="RKD90079.1"/>
    </source>
</evidence>
<keyword evidence="1" id="KW-0472">Membrane</keyword>
<feature type="transmembrane region" description="Helical" evidence="1">
    <location>
        <begin position="174"/>
        <end position="203"/>
    </location>
</feature>
<keyword evidence="1" id="KW-0812">Transmembrane</keyword>
<organism evidence="2 3">
    <name type="scientific">Mangrovibacterium diazotrophicum</name>
    <dbReference type="NCBI Taxonomy" id="1261403"/>
    <lineage>
        <taxon>Bacteria</taxon>
        <taxon>Pseudomonadati</taxon>
        <taxon>Bacteroidota</taxon>
        <taxon>Bacteroidia</taxon>
        <taxon>Marinilabiliales</taxon>
        <taxon>Prolixibacteraceae</taxon>
        <taxon>Mangrovibacterium</taxon>
    </lineage>
</organism>
<name>A0A419W3Q8_9BACT</name>
<dbReference type="InterPro" id="IPR010380">
    <property type="entry name" value="DUF975"/>
</dbReference>
<sequence length="224" mass="25267">MELINYSRLTPTFGGSLSNGWDVMKKYFLYLLLVVIIVGIFNGPSGGVKYSSDDMNWHLLPFVLFFVFVGVAYAFLVLPVITYGSKMIYLDAVRDKEVDLKKLFDGFRNYLNIILANLLHMVLIFVGILFLIIPGIIVACRLAFVPYLVMDEKLDGVQAVERSWKLTRGKGWTIFFMAIASFFIAIGGLICFIIGIFPALIWIHSSFASLYQAALNQENGTIDY</sequence>
<gene>
    <name evidence="2" type="ORF">BC643_0415</name>
</gene>
<protein>
    <recommendedName>
        <fullName evidence="4">Glycerophosphoryl diester phosphodiesterase family protein</fullName>
    </recommendedName>
</protein>
<evidence type="ECO:0000256" key="1">
    <source>
        <dbReference type="SAM" id="Phobius"/>
    </source>
</evidence>
<dbReference type="OrthoDB" id="1122780at2"/>
<dbReference type="RefSeq" id="WP_120271511.1">
    <property type="nucleotide sequence ID" value="NZ_RAPN01000001.1"/>
</dbReference>
<feature type="transmembrane region" description="Helical" evidence="1">
    <location>
        <begin position="57"/>
        <end position="81"/>
    </location>
</feature>
<feature type="transmembrane region" description="Helical" evidence="1">
    <location>
        <begin position="118"/>
        <end position="144"/>
    </location>
</feature>
<feature type="transmembrane region" description="Helical" evidence="1">
    <location>
        <begin position="27"/>
        <end position="45"/>
    </location>
</feature>
<evidence type="ECO:0000313" key="3">
    <source>
        <dbReference type="Proteomes" id="UP000283387"/>
    </source>
</evidence>
<comment type="caution">
    <text evidence="2">The sequence shown here is derived from an EMBL/GenBank/DDBJ whole genome shotgun (WGS) entry which is preliminary data.</text>
</comment>
<dbReference type="PANTHER" id="PTHR40076">
    <property type="entry name" value="MEMBRANE PROTEIN-RELATED"/>
    <property type="match status" value="1"/>
</dbReference>
<evidence type="ECO:0008006" key="4">
    <source>
        <dbReference type="Google" id="ProtNLM"/>
    </source>
</evidence>
<proteinExistence type="predicted"/>
<keyword evidence="3" id="KW-1185">Reference proteome</keyword>
<keyword evidence="1" id="KW-1133">Transmembrane helix</keyword>
<reference evidence="2 3" key="1">
    <citation type="submission" date="2018-09" db="EMBL/GenBank/DDBJ databases">
        <title>Genomic Encyclopedia of Archaeal and Bacterial Type Strains, Phase II (KMG-II): from individual species to whole genera.</title>
        <authorList>
            <person name="Goeker M."/>
        </authorList>
    </citation>
    <scope>NUCLEOTIDE SEQUENCE [LARGE SCALE GENOMIC DNA]</scope>
    <source>
        <strain evidence="2 3">DSM 27148</strain>
    </source>
</reference>
<dbReference type="Proteomes" id="UP000283387">
    <property type="component" value="Unassembled WGS sequence"/>
</dbReference>
<dbReference type="EMBL" id="RAPN01000001">
    <property type="protein sequence ID" value="RKD90079.1"/>
    <property type="molecule type" value="Genomic_DNA"/>
</dbReference>
<dbReference type="PANTHER" id="PTHR40076:SF1">
    <property type="entry name" value="MEMBRANE PROTEIN"/>
    <property type="match status" value="1"/>
</dbReference>